<protein>
    <submittedName>
        <fullName evidence="1">Uncharacterized protein</fullName>
    </submittedName>
</protein>
<comment type="caution">
    <text evidence="1">The sequence shown here is derived from an EMBL/GenBank/DDBJ whole genome shotgun (WGS) entry which is preliminary data.</text>
</comment>
<proteinExistence type="predicted"/>
<reference evidence="1 2" key="1">
    <citation type="submission" date="2024-03" db="EMBL/GenBank/DDBJ databases">
        <title>Mouse gut bacterial collection (mGBC) of GemPharmatech.</title>
        <authorList>
            <person name="He Y."/>
            <person name="Dong L."/>
            <person name="Wu D."/>
            <person name="Gao X."/>
            <person name="Lin Z."/>
        </authorList>
    </citation>
    <scope>NUCLEOTIDE SEQUENCE [LARGE SCALE GENOMIC DNA]</scope>
    <source>
        <strain evidence="1 2">61-15</strain>
    </source>
</reference>
<evidence type="ECO:0000313" key="2">
    <source>
        <dbReference type="Proteomes" id="UP001565283"/>
    </source>
</evidence>
<gene>
    <name evidence="1" type="ORF">AALA52_10105</name>
</gene>
<organism evidence="1 2">
    <name type="scientific">Lactococcus ileimucosae</name>
    <dbReference type="NCBI Taxonomy" id="2941329"/>
    <lineage>
        <taxon>Bacteria</taxon>
        <taxon>Bacillati</taxon>
        <taxon>Bacillota</taxon>
        <taxon>Bacilli</taxon>
        <taxon>Lactobacillales</taxon>
        <taxon>Streptococcaceae</taxon>
        <taxon>Lactococcus</taxon>
    </lineage>
</organism>
<accession>A0ABV4D4V8</accession>
<name>A0ABV4D4V8_9LACT</name>
<feature type="non-terminal residue" evidence="1">
    <location>
        <position position="65"/>
    </location>
</feature>
<keyword evidence="2" id="KW-1185">Reference proteome</keyword>
<dbReference type="EMBL" id="JBCLSH010000072">
    <property type="protein sequence ID" value="MEY8444572.1"/>
    <property type="molecule type" value="Genomic_DNA"/>
</dbReference>
<sequence>MKITPEDYQVLSDTAYSVDSKYKEGDITYEGAFLTLNGKQWKVLKARENNLNGFQGMAVAPIVNR</sequence>
<dbReference type="Proteomes" id="UP001565283">
    <property type="component" value="Unassembled WGS sequence"/>
</dbReference>
<evidence type="ECO:0000313" key="1">
    <source>
        <dbReference type="EMBL" id="MEY8444572.1"/>
    </source>
</evidence>